<dbReference type="Pfam" id="PF00356">
    <property type="entry name" value="LacI"/>
    <property type="match status" value="1"/>
</dbReference>
<organism evidence="5 6">
    <name type="scientific">Luteimicrobium subarcticum</name>
    <dbReference type="NCBI Taxonomy" id="620910"/>
    <lineage>
        <taxon>Bacteria</taxon>
        <taxon>Bacillati</taxon>
        <taxon>Actinomycetota</taxon>
        <taxon>Actinomycetes</taxon>
        <taxon>Micrococcales</taxon>
        <taxon>Luteimicrobium</taxon>
    </lineage>
</organism>
<keyword evidence="1" id="KW-0805">Transcription regulation</keyword>
<keyword evidence="3" id="KW-0804">Transcription</keyword>
<keyword evidence="2" id="KW-0238">DNA-binding</keyword>
<dbReference type="GO" id="GO:0000976">
    <property type="term" value="F:transcription cis-regulatory region binding"/>
    <property type="evidence" value="ECO:0007669"/>
    <property type="project" value="TreeGrafter"/>
</dbReference>
<sequence>MPRVTLKDIAREAGVSVMTVSNVVNGNRGRVSPTTAAEVERIVALRGYVPNASAQSLAAGRTRLVGLLVPAGTDDDDLLVSPHDVSVMGAVETALRRRDHHLMLRGVADARDVLDSVQRWNLDGVVVMGFTDDALDDLALPDDLPTVVIDAYSPGVHGPAAPARTRTVRTDDHEGGRLAAEHLLALGHTDVVFCGPTLTASHVVEQRLAGFRSAFAAHDVAWSPASIVPSWTTYADGLSAGARIAHEHPTATAVFATADVLAAGLVRGLAQHGVDVPGRVSVVGFDDAEIAQQVTPALTTVRQDTRRKGVRAAELLLDLVDAGAGAGGDDRGDADLIGVELVVRASTAPPP</sequence>
<protein>
    <submittedName>
        <fullName evidence="5">LacI family transcriptional regulator</fullName>
    </submittedName>
</protein>
<keyword evidence="6" id="KW-1185">Reference proteome</keyword>
<accession>A0A2M8W1S9</accession>
<reference evidence="5 6" key="1">
    <citation type="submission" date="2017-11" db="EMBL/GenBank/DDBJ databases">
        <title>Genomic Encyclopedia of Archaeal and Bacterial Type Strains, Phase II (KMG-II): From Individual Species to Whole Genera.</title>
        <authorList>
            <person name="Goeker M."/>
        </authorList>
    </citation>
    <scope>NUCLEOTIDE SEQUENCE [LARGE SCALE GENOMIC DNA]</scope>
    <source>
        <strain evidence="5 6">DSM 22413</strain>
    </source>
</reference>
<dbReference type="Gene3D" id="3.40.50.2300">
    <property type="match status" value="2"/>
</dbReference>
<dbReference type="PANTHER" id="PTHR30146:SF24">
    <property type="entry name" value="XYLOSE OPERON REGULATORY PROTEIN"/>
    <property type="match status" value="1"/>
</dbReference>
<dbReference type="CDD" id="cd01392">
    <property type="entry name" value="HTH_LacI"/>
    <property type="match status" value="1"/>
</dbReference>
<name>A0A2M8W1S9_9MICO</name>
<evidence type="ECO:0000256" key="2">
    <source>
        <dbReference type="ARBA" id="ARBA00023125"/>
    </source>
</evidence>
<dbReference type="AlphaFoldDB" id="A0A2M8W1S9"/>
<dbReference type="SMART" id="SM00354">
    <property type="entry name" value="HTH_LACI"/>
    <property type="match status" value="1"/>
</dbReference>
<proteinExistence type="predicted"/>
<dbReference type="InterPro" id="IPR000843">
    <property type="entry name" value="HTH_LacI"/>
</dbReference>
<feature type="domain" description="HTH lacI-type" evidence="4">
    <location>
        <begin position="4"/>
        <end position="59"/>
    </location>
</feature>
<dbReference type="Gene3D" id="1.10.260.40">
    <property type="entry name" value="lambda repressor-like DNA-binding domains"/>
    <property type="match status" value="1"/>
</dbReference>
<gene>
    <name evidence="5" type="ORF">CLV34_3122</name>
</gene>
<dbReference type="PANTHER" id="PTHR30146">
    <property type="entry name" value="LACI-RELATED TRANSCRIPTIONAL REPRESSOR"/>
    <property type="match status" value="1"/>
</dbReference>
<dbReference type="EMBL" id="PGTZ01000013">
    <property type="protein sequence ID" value="PJI84875.1"/>
    <property type="molecule type" value="Genomic_DNA"/>
</dbReference>
<dbReference type="SUPFAM" id="SSF47413">
    <property type="entry name" value="lambda repressor-like DNA-binding domains"/>
    <property type="match status" value="1"/>
</dbReference>
<dbReference type="PRINTS" id="PR00036">
    <property type="entry name" value="HTHLACI"/>
</dbReference>
<evidence type="ECO:0000313" key="5">
    <source>
        <dbReference type="EMBL" id="PJI84875.1"/>
    </source>
</evidence>
<dbReference type="PROSITE" id="PS00356">
    <property type="entry name" value="HTH_LACI_1"/>
    <property type="match status" value="1"/>
</dbReference>
<dbReference type="PROSITE" id="PS50932">
    <property type="entry name" value="HTH_LACI_2"/>
    <property type="match status" value="1"/>
</dbReference>
<dbReference type="GO" id="GO:0003700">
    <property type="term" value="F:DNA-binding transcription factor activity"/>
    <property type="evidence" value="ECO:0007669"/>
    <property type="project" value="TreeGrafter"/>
</dbReference>
<evidence type="ECO:0000313" key="6">
    <source>
        <dbReference type="Proteomes" id="UP000231586"/>
    </source>
</evidence>
<dbReference type="SUPFAM" id="SSF53822">
    <property type="entry name" value="Periplasmic binding protein-like I"/>
    <property type="match status" value="1"/>
</dbReference>
<dbReference type="InterPro" id="IPR046335">
    <property type="entry name" value="LacI/GalR-like_sensor"/>
</dbReference>
<dbReference type="CDD" id="cd06267">
    <property type="entry name" value="PBP1_LacI_sugar_binding-like"/>
    <property type="match status" value="1"/>
</dbReference>
<comment type="caution">
    <text evidence="5">The sequence shown here is derived from an EMBL/GenBank/DDBJ whole genome shotgun (WGS) entry which is preliminary data.</text>
</comment>
<dbReference type="Pfam" id="PF13377">
    <property type="entry name" value="Peripla_BP_3"/>
    <property type="match status" value="1"/>
</dbReference>
<dbReference type="InterPro" id="IPR028082">
    <property type="entry name" value="Peripla_BP_I"/>
</dbReference>
<evidence type="ECO:0000259" key="4">
    <source>
        <dbReference type="PROSITE" id="PS50932"/>
    </source>
</evidence>
<dbReference type="RefSeq" id="WP_211289487.1">
    <property type="nucleotide sequence ID" value="NZ_PGTZ01000013.1"/>
</dbReference>
<evidence type="ECO:0000256" key="3">
    <source>
        <dbReference type="ARBA" id="ARBA00023163"/>
    </source>
</evidence>
<evidence type="ECO:0000256" key="1">
    <source>
        <dbReference type="ARBA" id="ARBA00023015"/>
    </source>
</evidence>
<dbReference type="InterPro" id="IPR010982">
    <property type="entry name" value="Lambda_DNA-bd_dom_sf"/>
</dbReference>
<dbReference type="Proteomes" id="UP000231586">
    <property type="component" value="Unassembled WGS sequence"/>
</dbReference>